<dbReference type="GO" id="GO:1990539">
    <property type="term" value="P:fructose import across plasma membrane"/>
    <property type="evidence" value="ECO:0007669"/>
    <property type="project" value="UniProtKB-ARBA"/>
</dbReference>
<feature type="transmembrane region" description="Helical" evidence="15">
    <location>
        <begin position="333"/>
        <end position="350"/>
    </location>
</feature>
<keyword evidence="9 15" id="KW-0812">Transmembrane</keyword>
<dbReference type="InterPro" id="IPR005828">
    <property type="entry name" value="MFS_sugar_transport-like"/>
</dbReference>
<keyword evidence="11 15" id="KW-0472">Membrane</keyword>
<organism evidence="17 18">
    <name type="scientific">Chanos chanos</name>
    <name type="common">Milkfish</name>
    <name type="synonym">Mugil chanos</name>
    <dbReference type="NCBI Taxonomy" id="29144"/>
    <lineage>
        <taxon>Eukaryota</taxon>
        <taxon>Metazoa</taxon>
        <taxon>Chordata</taxon>
        <taxon>Craniata</taxon>
        <taxon>Vertebrata</taxon>
        <taxon>Euteleostomi</taxon>
        <taxon>Actinopterygii</taxon>
        <taxon>Neopterygii</taxon>
        <taxon>Teleostei</taxon>
        <taxon>Ostariophysi</taxon>
        <taxon>Gonorynchiformes</taxon>
        <taxon>Chanidae</taxon>
        <taxon>Chanos</taxon>
    </lineage>
</organism>
<comment type="similarity">
    <text evidence="4">Belongs to the major facilitator superfamily. Sugar transporter (TC 2.A.1.1) family. Glucose transporter subfamily.</text>
</comment>
<dbReference type="Pfam" id="PF00083">
    <property type="entry name" value="Sugar_tr"/>
    <property type="match status" value="1"/>
</dbReference>
<feature type="transmembrane region" description="Helical" evidence="15">
    <location>
        <begin position="115"/>
        <end position="136"/>
    </location>
</feature>
<sequence length="520" mass="57424">MSLSSRTSSGAERTLNMPHALTLLLDSPVLIVAILISGIGGTFQYGFQISSLNSPSTFIKELINATCLQHHGLSLEHWQLSLIWSFIVSTFCIGGLLGSLCAGRLAATYGRKRCLLLNNLVAVCGAVLMVLSKTAMSFEMILVGRFIYGVNAGVGSVVHTMYLMECAPKRLRGMVGVSVTTFLSFGKFSGQLLGISELLGTEERWIWLLAFSGFTGLLQLLTLSFLPESPRFLLLERGDQQGCEKAVRRLWGTSRDHKQEVEEMLVEHAALRGVRSRGVIELLSDRSVRWQLLTTLVSFTTLQLCGINAVYLYSFDVFRAAGIPPHQLRYASLGTGLCEVSTSLACVMVVEKTGKKILFVRGYLGMAATLALLTLTLYLQNYVSWMPYCSMVLIFLFIFFFSSGPAGGTAPLPGEIFPQSLKAAGFTIAWTINWVGLFLVGMVFPIIVEHLDYFCFLIFLVFCLFTGLFVWRNVPETKNRTVLEITAEFQRIHNPAAPTMDAKADQLEANNNHPSLSTRL</sequence>
<feature type="transmembrane region" description="Helical" evidence="15">
    <location>
        <begin position="142"/>
        <end position="162"/>
    </location>
</feature>
<dbReference type="CTD" id="564849"/>
<dbReference type="GO" id="GO:0042383">
    <property type="term" value="C:sarcolemma"/>
    <property type="evidence" value="ECO:0007669"/>
    <property type="project" value="UniProtKB-SubCell"/>
</dbReference>
<keyword evidence="8" id="KW-0762">Sugar transport</keyword>
<dbReference type="SUPFAM" id="SSF103473">
    <property type="entry name" value="MFS general substrate transporter"/>
    <property type="match status" value="1"/>
</dbReference>
<dbReference type="PANTHER" id="PTHR23503">
    <property type="entry name" value="SOLUTE CARRIER FAMILY 2"/>
    <property type="match status" value="1"/>
</dbReference>
<evidence type="ECO:0000256" key="1">
    <source>
        <dbReference type="ARBA" id="ARBA00000590"/>
    </source>
</evidence>
<dbReference type="GO" id="GO:0055056">
    <property type="term" value="F:D-glucose transmembrane transporter activity"/>
    <property type="evidence" value="ECO:0007669"/>
    <property type="project" value="TreeGrafter"/>
</dbReference>
<dbReference type="PROSITE" id="PS50850">
    <property type="entry name" value="MFS"/>
    <property type="match status" value="1"/>
</dbReference>
<dbReference type="GO" id="GO:0005353">
    <property type="term" value="F:fructose transmembrane transporter activity"/>
    <property type="evidence" value="ECO:0007669"/>
    <property type="project" value="UniProtKB-ARBA"/>
</dbReference>
<feature type="transmembrane region" description="Helical" evidence="15">
    <location>
        <begin position="453"/>
        <end position="471"/>
    </location>
</feature>
<dbReference type="PROSITE" id="PS00217">
    <property type="entry name" value="SUGAR_TRANSPORT_2"/>
    <property type="match status" value="1"/>
</dbReference>
<dbReference type="InterPro" id="IPR036259">
    <property type="entry name" value="MFS_trans_sf"/>
</dbReference>
<feature type="transmembrane region" description="Helical" evidence="15">
    <location>
        <begin position="82"/>
        <end position="103"/>
    </location>
</feature>
<evidence type="ECO:0000256" key="11">
    <source>
        <dbReference type="ARBA" id="ARBA00023136"/>
    </source>
</evidence>
<protein>
    <recommendedName>
        <fullName evidence="5">Solute carrier family 2, facilitated glucose transporter member 5</fullName>
    </recommendedName>
    <alternativeName>
        <fullName evidence="13">Fructose transporter</fullName>
    </alternativeName>
    <alternativeName>
        <fullName evidence="12">Glucose transporter type 5, small intestine</fullName>
    </alternativeName>
</protein>
<feature type="transmembrane region" description="Helical" evidence="15">
    <location>
        <begin position="385"/>
        <end position="402"/>
    </location>
</feature>
<dbReference type="NCBIfam" id="TIGR00879">
    <property type="entry name" value="SP"/>
    <property type="match status" value="1"/>
</dbReference>
<dbReference type="PANTHER" id="PTHR23503:SF54">
    <property type="entry name" value="MAJOR FACILITATOR SUPERFAMILY (MFS) PROFILE DOMAIN-CONTAINING PROTEIN"/>
    <property type="match status" value="1"/>
</dbReference>
<keyword evidence="7" id="KW-1003">Cell membrane</keyword>
<comment type="subcellular location">
    <subcellularLocation>
        <location evidence="2">Cell membrane</location>
        <location evidence="2">Sarcolemma</location>
    </subcellularLocation>
    <subcellularLocation>
        <location evidence="3">Cell membrane</location>
        <topology evidence="3">Multi-pass membrane protein</topology>
    </subcellularLocation>
</comment>
<feature type="transmembrane region" description="Helical" evidence="15">
    <location>
        <begin position="423"/>
        <end position="447"/>
    </location>
</feature>
<dbReference type="InterPro" id="IPR020846">
    <property type="entry name" value="MFS_dom"/>
</dbReference>
<proteinExistence type="inferred from homology"/>
<feature type="transmembrane region" description="Helical" evidence="15">
    <location>
        <begin position="205"/>
        <end position="226"/>
    </location>
</feature>
<reference evidence="18" key="1">
    <citation type="submission" date="2025-08" db="UniProtKB">
        <authorList>
            <consortium name="RefSeq"/>
        </authorList>
    </citation>
    <scope>IDENTIFICATION</scope>
</reference>
<dbReference type="Proteomes" id="UP000504632">
    <property type="component" value="Chromosome 3"/>
</dbReference>
<evidence type="ECO:0000313" key="17">
    <source>
        <dbReference type="Proteomes" id="UP000504632"/>
    </source>
</evidence>
<dbReference type="GO" id="GO:0070837">
    <property type="term" value="P:dehydroascorbic acid transport"/>
    <property type="evidence" value="ECO:0007669"/>
    <property type="project" value="TreeGrafter"/>
</dbReference>
<evidence type="ECO:0000256" key="12">
    <source>
        <dbReference type="ARBA" id="ARBA00029961"/>
    </source>
</evidence>
<name>A0A6J2UX64_CHACN</name>
<dbReference type="InterPro" id="IPR005829">
    <property type="entry name" value="Sugar_transporter_CS"/>
</dbReference>
<evidence type="ECO:0000256" key="10">
    <source>
        <dbReference type="ARBA" id="ARBA00022989"/>
    </source>
</evidence>
<evidence type="ECO:0000256" key="3">
    <source>
        <dbReference type="ARBA" id="ARBA00004651"/>
    </source>
</evidence>
<dbReference type="InterPro" id="IPR045263">
    <property type="entry name" value="GLUT"/>
</dbReference>
<evidence type="ECO:0000256" key="13">
    <source>
        <dbReference type="ARBA" id="ARBA00031099"/>
    </source>
</evidence>
<evidence type="ECO:0000256" key="6">
    <source>
        <dbReference type="ARBA" id="ARBA00022448"/>
    </source>
</evidence>
<dbReference type="RefSeq" id="XP_030623952.1">
    <property type="nucleotide sequence ID" value="XM_030768092.1"/>
</dbReference>
<evidence type="ECO:0000256" key="7">
    <source>
        <dbReference type="ARBA" id="ARBA00022475"/>
    </source>
</evidence>
<keyword evidence="17" id="KW-1185">Reference proteome</keyword>
<evidence type="ECO:0000256" key="5">
    <source>
        <dbReference type="ARBA" id="ARBA00015973"/>
    </source>
</evidence>
<dbReference type="Gene3D" id="1.20.1250.20">
    <property type="entry name" value="MFS general substrate transporter like domains"/>
    <property type="match status" value="1"/>
</dbReference>
<gene>
    <name evidence="18" type="primary">slc2a11l</name>
</gene>
<evidence type="ECO:0000259" key="16">
    <source>
        <dbReference type="PROSITE" id="PS50850"/>
    </source>
</evidence>
<evidence type="ECO:0000256" key="2">
    <source>
        <dbReference type="ARBA" id="ARBA00004135"/>
    </source>
</evidence>
<feature type="transmembrane region" description="Helical" evidence="15">
    <location>
        <begin position="362"/>
        <end position="379"/>
    </location>
</feature>
<feature type="transmembrane region" description="Helical" evidence="15">
    <location>
        <begin position="292"/>
        <end position="313"/>
    </location>
</feature>
<feature type="domain" description="Major facilitator superfamily (MFS) profile" evidence="16">
    <location>
        <begin position="34"/>
        <end position="478"/>
    </location>
</feature>
<comment type="catalytic activity">
    <reaction evidence="1">
        <text>D-fructose(out) = D-fructose(in)</text>
        <dbReference type="Rhea" id="RHEA:60372"/>
        <dbReference type="ChEBI" id="CHEBI:37721"/>
    </reaction>
</comment>
<accession>A0A6J2UX64</accession>
<evidence type="ECO:0000256" key="9">
    <source>
        <dbReference type="ARBA" id="ARBA00022692"/>
    </source>
</evidence>
<keyword evidence="10 15" id="KW-1133">Transmembrane helix</keyword>
<evidence type="ECO:0000256" key="4">
    <source>
        <dbReference type="ARBA" id="ARBA00007004"/>
    </source>
</evidence>
<dbReference type="PRINTS" id="PR00171">
    <property type="entry name" value="SUGRTRNSPORT"/>
</dbReference>
<dbReference type="InParanoid" id="A0A6J2UX64"/>
<evidence type="ECO:0000313" key="18">
    <source>
        <dbReference type="RefSeq" id="XP_030623952.1"/>
    </source>
</evidence>
<evidence type="ECO:0000256" key="14">
    <source>
        <dbReference type="RuleBase" id="RU003346"/>
    </source>
</evidence>
<dbReference type="GO" id="GO:0046323">
    <property type="term" value="P:D-glucose import"/>
    <property type="evidence" value="ECO:0007669"/>
    <property type="project" value="TreeGrafter"/>
</dbReference>
<keyword evidence="6 14" id="KW-0813">Transport</keyword>
<evidence type="ECO:0000256" key="15">
    <source>
        <dbReference type="SAM" id="Phobius"/>
    </source>
</evidence>
<evidence type="ECO:0000256" key="8">
    <source>
        <dbReference type="ARBA" id="ARBA00022597"/>
    </source>
</evidence>
<dbReference type="GeneID" id="115807224"/>
<dbReference type="InterPro" id="IPR003663">
    <property type="entry name" value="Sugar/inositol_transpt"/>
</dbReference>
<dbReference type="OrthoDB" id="4540492at2759"/>
<feature type="transmembrane region" description="Helical" evidence="15">
    <location>
        <begin position="21"/>
        <end position="47"/>
    </location>
</feature>
<dbReference type="FunFam" id="1.20.1250.20:FF:001511">
    <property type="entry name" value="Solute carrier family 2, facilitated glucose transporter member 5"/>
    <property type="match status" value="1"/>
</dbReference>
<dbReference type="AlphaFoldDB" id="A0A6J2UX64"/>
<feature type="transmembrane region" description="Helical" evidence="15">
    <location>
        <begin position="174"/>
        <end position="193"/>
    </location>
</feature>